<dbReference type="AlphaFoldDB" id="A0A2L2X9M9"/>
<protein>
    <submittedName>
        <fullName evidence="1">Uncharacterized protein</fullName>
    </submittedName>
</protein>
<comment type="caution">
    <text evidence="1">The sequence shown here is derived from an EMBL/GenBank/DDBJ whole genome shotgun (WGS) entry which is preliminary data.</text>
</comment>
<accession>A0A2L2X9M9</accession>
<gene>
    <name evidence="1" type="ORF">DCCM_2046</name>
</gene>
<proteinExistence type="predicted"/>
<reference evidence="2" key="1">
    <citation type="submission" date="2018-02" db="EMBL/GenBank/DDBJ databases">
        <title>Genome sequence of Desulfocucumis palustris strain NAW-5.</title>
        <authorList>
            <person name="Watanabe M."/>
            <person name="Kojima H."/>
            <person name="Fukui M."/>
        </authorList>
    </citation>
    <scope>NUCLEOTIDE SEQUENCE [LARGE SCALE GENOMIC DNA]</scope>
    <source>
        <strain evidence="2">NAW-5</strain>
    </source>
</reference>
<dbReference type="EMBL" id="BFAV01000071">
    <property type="protein sequence ID" value="GBF32949.1"/>
    <property type="molecule type" value="Genomic_DNA"/>
</dbReference>
<evidence type="ECO:0000313" key="1">
    <source>
        <dbReference type="EMBL" id="GBF32949.1"/>
    </source>
</evidence>
<organism evidence="1 2">
    <name type="scientific">Desulfocucumis palustris</name>
    <dbReference type="NCBI Taxonomy" id="1898651"/>
    <lineage>
        <taxon>Bacteria</taxon>
        <taxon>Bacillati</taxon>
        <taxon>Bacillota</taxon>
        <taxon>Clostridia</taxon>
        <taxon>Eubacteriales</taxon>
        <taxon>Desulfocucumaceae</taxon>
        <taxon>Desulfocucumis</taxon>
    </lineage>
</organism>
<dbReference type="Proteomes" id="UP000239549">
    <property type="component" value="Unassembled WGS sequence"/>
</dbReference>
<evidence type="ECO:0000313" key="2">
    <source>
        <dbReference type="Proteomes" id="UP000239549"/>
    </source>
</evidence>
<dbReference type="RefSeq" id="WP_104371406.1">
    <property type="nucleotide sequence ID" value="NZ_BFAV01000071.1"/>
</dbReference>
<name>A0A2L2X9M9_9FIRM</name>
<keyword evidence="2" id="KW-1185">Reference proteome</keyword>
<dbReference type="OrthoDB" id="1808111at2"/>
<sequence length="107" mass="12681">MSRFICDTCGREVLPVDGIVSWTREDKRLGNFKLTHKDTPGNKCQPENNRYRELYTLTLAHGYLEFISYLLERWEDNLVLDDPQTLRKVMGQLNLHIHEKLIMLMED</sequence>